<reference evidence="1" key="1">
    <citation type="journal article" date="2020" name="J Insects Food Feed">
        <title>The yellow mealworm (Tenebrio molitor) genome: a resource for the emerging insects as food and feed industry.</title>
        <authorList>
            <person name="Eriksson T."/>
            <person name="Andere A."/>
            <person name="Kelstrup H."/>
            <person name="Emery V."/>
            <person name="Picard C."/>
        </authorList>
    </citation>
    <scope>NUCLEOTIDE SEQUENCE</scope>
    <source>
        <strain evidence="1">Stoneville</strain>
        <tissue evidence="1">Whole head</tissue>
    </source>
</reference>
<proteinExistence type="predicted"/>
<dbReference type="AlphaFoldDB" id="A0A8J6LNV0"/>
<sequence length="140" mass="16104">MRLPAQILGQLWCSKGVVPLVLRGTQFTFANLEARRGLQDNRWEHLRQALVVVEFTSEFPDLSRKRKEQGYFNQMRFPERKVNFARKTDEERNMCPAVPDIVFSSVAIIKPPPWKSNPRAGELTDEAPRSLALLVFIGHV</sequence>
<gene>
    <name evidence="1" type="ORF">GEV33_003080</name>
</gene>
<reference evidence="1" key="2">
    <citation type="submission" date="2021-08" db="EMBL/GenBank/DDBJ databases">
        <authorList>
            <person name="Eriksson T."/>
        </authorList>
    </citation>
    <scope>NUCLEOTIDE SEQUENCE</scope>
    <source>
        <strain evidence="1">Stoneville</strain>
        <tissue evidence="1">Whole head</tissue>
    </source>
</reference>
<dbReference type="EMBL" id="JABDTM020013916">
    <property type="protein sequence ID" value="KAH0819711.1"/>
    <property type="molecule type" value="Genomic_DNA"/>
</dbReference>
<protein>
    <submittedName>
        <fullName evidence="1">Uncharacterized protein</fullName>
    </submittedName>
</protein>
<accession>A0A8J6LNV0</accession>
<keyword evidence="2" id="KW-1185">Reference proteome</keyword>
<dbReference type="Proteomes" id="UP000719412">
    <property type="component" value="Unassembled WGS sequence"/>
</dbReference>
<evidence type="ECO:0000313" key="1">
    <source>
        <dbReference type="EMBL" id="KAH0819711.1"/>
    </source>
</evidence>
<organism evidence="1 2">
    <name type="scientific">Tenebrio molitor</name>
    <name type="common">Yellow mealworm beetle</name>
    <dbReference type="NCBI Taxonomy" id="7067"/>
    <lineage>
        <taxon>Eukaryota</taxon>
        <taxon>Metazoa</taxon>
        <taxon>Ecdysozoa</taxon>
        <taxon>Arthropoda</taxon>
        <taxon>Hexapoda</taxon>
        <taxon>Insecta</taxon>
        <taxon>Pterygota</taxon>
        <taxon>Neoptera</taxon>
        <taxon>Endopterygota</taxon>
        <taxon>Coleoptera</taxon>
        <taxon>Polyphaga</taxon>
        <taxon>Cucujiformia</taxon>
        <taxon>Tenebrionidae</taxon>
        <taxon>Tenebrio</taxon>
    </lineage>
</organism>
<evidence type="ECO:0000313" key="2">
    <source>
        <dbReference type="Proteomes" id="UP000719412"/>
    </source>
</evidence>
<name>A0A8J6LNV0_TENMO</name>
<comment type="caution">
    <text evidence="1">The sequence shown here is derived from an EMBL/GenBank/DDBJ whole genome shotgun (WGS) entry which is preliminary data.</text>
</comment>